<dbReference type="EMBL" id="JARMAB010000025">
    <property type="protein sequence ID" value="MED1204628.1"/>
    <property type="molecule type" value="Genomic_DNA"/>
</dbReference>
<dbReference type="InterPro" id="IPR000182">
    <property type="entry name" value="GNAT_dom"/>
</dbReference>
<gene>
    <name evidence="4" type="ORF">P4T90_16400</name>
</gene>
<evidence type="ECO:0000259" key="3">
    <source>
        <dbReference type="PROSITE" id="PS51186"/>
    </source>
</evidence>
<evidence type="ECO:0000313" key="4">
    <source>
        <dbReference type="EMBL" id="MED1204628.1"/>
    </source>
</evidence>
<protein>
    <submittedName>
        <fullName evidence="4">GNAT family N-acetyltransferase</fullName>
    </submittedName>
</protein>
<dbReference type="InterPro" id="IPR051556">
    <property type="entry name" value="N-term/lysine_N-AcTrnsfr"/>
</dbReference>
<dbReference type="InterPro" id="IPR016181">
    <property type="entry name" value="Acyl_CoA_acyltransferase"/>
</dbReference>
<keyword evidence="1" id="KW-0808">Transferase</keyword>
<evidence type="ECO:0000313" key="5">
    <source>
        <dbReference type="Proteomes" id="UP001341444"/>
    </source>
</evidence>
<dbReference type="PANTHER" id="PTHR42919:SF8">
    <property type="entry name" value="N-ALPHA-ACETYLTRANSFERASE 50"/>
    <property type="match status" value="1"/>
</dbReference>
<evidence type="ECO:0000256" key="1">
    <source>
        <dbReference type="ARBA" id="ARBA00022679"/>
    </source>
</evidence>
<dbReference type="PROSITE" id="PS51186">
    <property type="entry name" value="GNAT"/>
    <property type="match status" value="1"/>
</dbReference>
<comment type="caution">
    <text evidence="4">The sequence shown here is derived from an EMBL/GenBank/DDBJ whole genome shotgun (WGS) entry which is preliminary data.</text>
</comment>
<feature type="domain" description="N-acetyltransferase" evidence="3">
    <location>
        <begin position="29"/>
        <end position="180"/>
    </location>
</feature>
<accession>A0ABU6MLY3</accession>
<dbReference type="SUPFAM" id="SSF55729">
    <property type="entry name" value="Acyl-CoA N-acyltransferases (Nat)"/>
    <property type="match status" value="1"/>
</dbReference>
<dbReference type="Gene3D" id="3.40.630.30">
    <property type="match status" value="1"/>
</dbReference>
<name>A0ABU6MLY3_9BACI</name>
<evidence type="ECO:0000256" key="2">
    <source>
        <dbReference type="ARBA" id="ARBA00023315"/>
    </source>
</evidence>
<organism evidence="4 5">
    <name type="scientific">Heyndrickxia acidicola</name>
    <dbReference type="NCBI Taxonomy" id="209389"/>
    <lineage>
        <taxon>Bacteria</taxon>
        <taxon>Bacillati</taxon>
        <taxon>Bacillota</taxon>
        <taxon>Bacilli</taxon>
        <taxon>Bacillales</taxon>
        <taxon>Bacillaceae</taxon>
        <taxon>Heyndrickxia</taxon>
    </lineage>
</organism>
<sequence>MMKNTTIKWKNIRENGLVYRERDNLMRVYETKDYELVAKLNKPVQELHAKLFPDLFFGYDEAKTKEFFKAIINKTDYFFLVIEDQERPMGYAWIEVKDRQENASKKGSRSIYVHQISVEGAMRHMGYGSRLMDEVEELAKKYKADRVELDYWVGNEGAEAFYKKRQFEPFRRHVYKTIST</sequence>
<dbReference type="CDD" id="cd04301">
    <property type="entry name" value="NAT_SF"/>
    <property type="match status" value="1"/>
</dbReference>
<dbReference type="Proteomes" id="UP001341444">
    <property type="component" value="Unassembled WGS sequence"/>
</dbReference>
<proteinExistence type="predicted"/>
<dbReference type="Pfam" id="PF00583">
    <property type="entry name" value="Acetyltransf_1"/>
    <property type="match status" value="1"/>
</dbReference>
<dbReference type="RefSeq" id="WP_083953191.1">
    <property type="nucleotide sequence ID" value="NZ_JARMAB010000025.1"/>
</dbReference>
<reference evidence="4 5" key="1">
    <citation type="submission" date="2023-03" db="EMBL/GenBank/DDBJ databases">
        <title>Bacillus Genome Sequencing.</title>
        <authorList>
            <person name="Dunlap C."/>
        </authorList>
    </citation>
    <scope>NUCLEOTIDE SEQUENCE [LARGE SCALE GENOMIC DNA]</scope>
    <source>
        <strain evidence="4 5">B-23453</strain>
    </source>
</reference>
<keyword evidence="2" id="KW-0012">Acyltransferase</keyword>
<keyword evidence="5" id="KW-1185">Reference proteome</keyword>
<dbReference type="PANTHER" id="PTHR42919">
    <property type="entry name" value="N-ALPHA-ACETYLTRANSFERASE"/>
    <property type="match status" value="1"/>
</dbReference>